<protein>
    <recommendedName>
        <fullName evidence="3">MarR family transcriptional regulator</fullName>
    </recommendedName>
</protein>
<dbReference type="SUPFAM" id="SSF46785">
    <property type="entry name" value="Winged helix' DNA-binding domain"/>
    <property type="match status" value="1"/>
</dbReference>
<accession>E8N1W1</accession>
<evidence type="ECO:0000313" key="1">
    <source>
        <dbReference type="EMBL" id="BAJ62716.1"/>
    </source>
</evidence>
<dbReference type="KEGG" id="atm:ANT_06820"/>
<dbReference type="RefSeq" id="WP_013559110.1">
    <property type="nucleotide sequence ID" value="NC_014960.1"/>
</dbReference>
<dbReference type="InterPro" id="IPR036390">
    <property type="entry name" value="WH_DNA-bd_sf"/>
</dbReference>
<evidence type="ECO:0008006" key="3">
    <source>
        <dbReference type="Google" id="ProtNLM"/>
    </source>
</evidence>
<reference evidence="1 2" key="1">
    <citation type="submission" date="2010-12" db="EMBL/GenBank/DDBJ databases">
        <title>Whole genome sequence of Anaerolinea thermophila UNI-1.</title>
        <authorList>
            <person name="Narita-Yamada S."/>
            <person name="Kishi E."/>
            <person name="Watanabe Y."/>
            <person name="Takasaki K."/>
            <person name="Ankai A."/>
            <person name="Oguchi A."/>
            <person name="Fukui S."/>
            <person name="Takahashi M."/>
            <person name="Yashiro I."/>
            <person name="Hosoyama A."/>
            <person name="Sekiguchi Y."/>
            <person name="Hanada S."/>
            <person name="Fujita N."/>
        </authorList>
    </citation>
    <scope>NUCLEOTIDE SEQUENCE [LARGE SCALE GENOMIC DNA]</scope>
    <source>
        <strain evidence="2">DSM 14523 / JCM 11388 / NBRC 100420 / UNI-1</strain>
    </source>
</reference>
<proteinExistence type="predicted"/>
<dbReference type="HOGENOM" id="CLU_3057959_0_0_0"/>
<dbReference type="Gene3D" id="1.10.10.10">
    <property type="entry name" value="Winged helix-like DNA-binding domain superfamily/Winged helix DNA-binding domain"/>
    <property type="match status" value="1"/>
</dbReference>
<gene>
    <name evidence="1" type="ordered locus">ANT_06820</name>
</gene>
<name>E8N1W1_ANATU</name>
<dbReference type="eggNOG" id="COG1846">
    <property type="taxonomic scope" value="Bacteria"/>
</dbReference>
<evidence type="ECO:0000313" key="2">
    <source>
        <dbReference type="Proteomes" id="UP000008922"/>
    </source>
</evidence>
<organism evidence="1 2">
    <name type="scientific">Anaerolinea thermophila (strain DSM 14523 / JCM 11388 / NBRC 100420 / UNI-1)</name>
    <dbReference type="NCBI Taxonomy" id="926569"/>
    <lineage>
        <taxon>Bacteria</taxon>
        <taxon>Bacillati</taxon>
        <taxon>Chloroflexota</taxon>
        <taxon>Anaerolineae</taxon>
        <taxon>Anaerolineales</taxon>
        <taxon>Anaerolineaceae</taxon>
        <taxon>Anaerolinea</taxon>
    </lineage>
</organism>
<dbReference type="InterPro" id="IPR036388">
    <property type="entry name" value="WH-like_DNA-bd_sf"/>
</dbReference>
<sequence>MINGTMARTGNFRQNGCMSELVNYVEARGYLERVPNPQDRRASIVRLSAMGEA</sequence>
<dbReference type="EMBL" id="AP012029">
    <property type="protein sequence ID" value="BAJ62716.1"/>
    <property type="molecule type" value="Genomic_DNA"/>
</dbReference>
<dbReference type="AlphaFoldDB" id="E8N1W1"/>
<keyword evidence="2" id="KW-1185">Reference proteome</keyword>
<dbReference type="STRING" id="926569.ANT_06820"/>
<dbReference type="Proteomes" id="UP000008922">
    <property type="component" value="Chromosome"/>
</dbReference>
<dbReference type="InParanoid" id="E8N1W1"/>